<dbReference type="AlphaFoldDB" id="A0A1E8PKP5"/>
<protein>
    <submittedName>
        <fullName evidence="1">Uncharacterized protein</fullName>
    </submittedName>
</protein>
<dbReference type="Proteomes" id="UP000092634">
    <property type="component" value="Unassembled WGS sequence"/>
</dbReference>
<dbReference type="InterPro" id="IPR009593">
    <property type="entry name" value="DUF1203"/>
</dbReference>
<accession>A0A1E8PKP5</accession>
<reference evidence="1 2" key="1">
    <citation type="submission" date="2016-10" db="EMBL/GenBank/DDBJ databases">
        <title>Updated version of Genome Assembly of Janthinobacterium lividum ERGS5:01.</title>
        <authorList>
            <person name="Kumar R."/>
            <person name="Acharya V."/>
            <person name="Singh D."/>
        </authorList>
    </citation>
    <scope>NUCLEOTIDE SEQUENCE [LARGE SCALE GENOMIC DNA]</scope>
    <source>
        <strain evidence="1 2">ERGS5:01</strain>
    </source>
</reference>
<comment type="caution">
    <text evidence="1">The sequence shown here is derived from an EMBL/GenBank/DDBJ whole genome shotgun (WGS) entry which is preliminary data.</text>
</comment>
<name>A0A1E8PKP5_9BURK</name>
<dbReference type="EMBL" id="MAQB02000010">
    <property type="protein sequence ID" value="OFJ46843.1"/>
    <property type="molecule type" value="Genomic_DNA"/>
</dbReference>
<proteinExistence type="predicted"/>
<dbReference type="Pfam" id="PF06718">
    <property type="entry name" value="DUF1203"/>
    <property type="match status" value="1"/>
</dbReference>
<evidence type="ECO:0000313" key="1">
    <source>
        <dbReference type="EMBL" id="OFJ46843.1"/>
    </source>
</evidence>
<organism evidence="1 2">
    <name type="scientific">Janthinobacterium lividum</name>
    <dbReference type="NCBI Taxonomy" id="29581"/>
    <lineage>
        <taxon>Bacteria</taxon>
        <taxon>Pseudomonadati</taxon>
        <taxon>Pseudomonadota</taxon>
        <taxon>Betaproteobacteria</taxon>
        <taxon>Burkholderiales</taxon>
        <taxon>Oxalobacteraceae</taxon>
        <taxon>Janthinobacterium</taxon>
    </lineage>
</organism>
<evidence type="ECO:0000313" key="2">
    <source>
        <dbReference type="Proteomes" id="UP000092634"/>
    </source>
</evidence>
<gene>
    <name evidence="1" type="ORF">BA896_019760</name>
</gene>
<sequence length="75" mass="8409">MACPPDVNDDYQAASVPSAWIDLQSKSRMADAPEYVVEGTSIETLIEQIFGNQEVSYIHVHNARRGRYAVRVDRA</sequence>